<feature type="transmembrane region" description="Helical" evidence="1">
    <location>
        <begin position="91"/>
        <end position="114"/>
    </location>
</feature>
<evidence type="ECO:0000313" key="3">
    <source>
        <dbReference type="Proteomes" id="UP000705508"/>
    </source>
</evidence>
<accession>A0A938XCS1</accession>
<gene>
    <name evidence="2" type="ORF">H6A20_06225</name>
</gene>
<dbReference type="RefSeq" id="WP_204906270.1">
    <property type="nucleotide sequence ID" value="NZ_JACJKS010000006.1"/>
</dbReference>
<sequence length="204" mass="22897">MGKYFSAFLTRLTVFLEFFISIMLAVGIILLCARLAGSLIHIPDLDVYPNYDDLLAACFELIIGVELIRMMCYHTPDTVFEVLLFAIARQIIIDHTSALSSLIGVAAIAVLFATRKYLFFGYDMLEKNIFRGSSRVRVVNKVMGCHLPCTSDSDTLESAFCAKAEAEDITPREDACVYFEDAGLRITKMRDGKIKRIEVIHAIH</sequence>
<dbReference type="EMBL" id="JACJKS010000006">
    <property type="protein sequence ID" value="MBM6948253.1"/>
    <property type="molecule type" value="Genomic_DNA"/>
</dbReference>
<keyword evidence="1" id="KW-0472">Membrane</keyword>
<organism evidence="2 3">
    <name type="scientific">Mordavella massiliensis</name>
    <dbReference type="NCBI Taxonomy" id="1871024"/>
    <lineage>
        <taxon>Bacteria</taxon>
        <taxon>Bacillati</taxon>
        <taxon>Bacillota</taxon>
        <taxon>Clostridia</taxon>
        <taxon>Eubacteriales</taxon>
        <taxon>Clostridiaceae</taxon>
        <taxon>Mordavella</taxon>
    </lineage>
</organism>
<keyword evidence="1" id="KW-1133">Transmembrane helix</keyword>
<reference evidence="2" key="1">
    <citation type="submission" date="2020-08" db="EMBL/GenBank/DDBJ databases">
        <authorList>
            <person name="Cejkova D."/>
            <person name="Kubasova T."/>
            <person name="Jahodarova E."/>
            <person name="Rychlik I."/>
        </authorList>
    </citation>
    <scope>NUCLEOTIDE SEQUENCE</scope>
    <source>
        <strain evidence="2">An582</strain>
    </source>
</reference>
<feature type="transmembrane region" description="Helical" evidence="1">
    <location>
        <begin position="12"/>
        <end position="33"/>
    </location>
</feature>
<dbReference type="Proteomes" id="UP000705508">
    <property type="component" value="Unassembled WGS sequence"/>
</dbReference>
<name>A0A938XCS1_9CLOT</name>
<dbReference type="AlphaFoldDB" id="A0A938XCS1"/>
<comment type="caution">
    <text evidence="2">The sequence shown here is derived from an EMBL/GenBank/DDBJ whole genome shotgun (WGS) entry which is preliminary data.</text>
</comment>
<proteinExistence type="predicted"/>
<keyword evidence="1" id="KW-0812">Transmembrane</keyword>
<evidence type="ECO:0000256" key="1">
    <source>
        <dbReference type="SAM" id="Phobius"/>
    </source>
</evidence>
<protein>
    <submittedName>
        <fullName evidence="2">Transporter</fullName>
    </submittedName>
</protein>
<reference evidence="2" key="2">
    <citation type="journal article" date="2021" name="Sci. Rep.">
        <title>The distribution of antibiotic resistance genes in chicken gut microbiota commensals.</title>
        <authorList>
            <person name="Juricova H."/>
            <person name="Matiasovicova J."/>
            <person name="Kubasova T."/>
            <person name="Cejkova D."/>
            <person name="Rychlik I."/>
        </authorList>
    </citation>
    <scope>NUCLEOTIDE SEQUENCE</scope>
    <source>
        <strain evidence="2">An582</strain>
    </source>
</reference>
<evidence type="ECO:0000313" key="2">
    <source>
        <dbReference type="EMBL" id="MBM6948253.1"/>
    </source>
</evidence>